<dbReference type="Proteomes" id="UP000504604">
    <property type="component" value="Linkage group LG14"/>
</dbReference>
<organism evidence="1 2">
    <name type="scientific">Sesamum indicum</name>
    <name type="common">Oriental sesame</name>
    <name type="synonym">Sesamum orientale</name>
    <dbReference type="NCBI Taxonomy" id="4182"/>
    <lineage>
        <taxon>Eukaryota</taxon>
        <taxon>Viridiplantae</taxon>
        <taxon>Streptophyta</taxon>
        <taxon>Embryophyta</taxon>
        <taxon>Tracheophyta</taxon>
        <taxon>Spermatophyta</taxon>
        <taxon>Magnoliopsida</taxon>
        <taxon>eudicotyledons</taxon>
        <taxon>Gunneridae</taxon>
        <taxon>Pentapetalae</taxon>
        <taxon>asterids</taxon>
        <taxon>lamiids</taxon>
        <taxon>Lamiales</taxon>
        <taxon>Pedaliaceae</taxon>
        <taxon>Sesamum</taxon>
    </lineage>
</organism>
<name>A0A8M8VE70_SESIN</name>
<dbReference type="AlphaFoldDB" id="A0A8M8VE70"/>
<accession>A0A8M8VE70</accession>
<reference evidence="2" key="1">
    <citation type="submission" date="2025-08" db="UniProtKB">
        <authorList>
            <consortium name="RefSeq"/>
        </authorList>
    </citation>
    <scope>IDENTIFICATION</scope>
</reference>
<keyword evidence="1" id="KW-1185">Reference proteome</keyword>
<evidence type="ECO:0000313" key="2">
    <source>
        <dbReference type="RefSeq" id="XP_020554529.1"/>
    </source>
</evidence>
<sequence length="178" mass="20387">MDLGRGAIRVDDRGETRKVNSLPSLHGTMVNEILIIPREAKEPLKRRYGSGHGPFHHSLKFRWVSRHTNVRDDIAQVFNILDIVTTFRKLHKESLLVRTYNTICRCNGEVEGHDEEFKMAMNHTKCRLMDILWGYPNLIVTPGKYNLKNTVAPCSLQGAHWPIGIEKRSLTVIAFNAQ</sequence>
<evidence type="ECO:0000313" key="1">
    <source>
        <dbReference type="Proteomes" id="UP000504604"/>
    </source>
</evidence>
<proteinExistence type="predicted"/>
<dbReference type="KEGG" id="sind:110013122"/>
<dbReference type="RefSeq" id="XP_020554529.1">
    <property type="nucleotide sequence ID" value="XM_020698870.1"/>
</dbReference>
<gene>
    <name evidence="2" type="primary">LOC110013122</name>
</gene>
<protein>
    <submittedName>
        <fullName evidence="2">Uncharacterized protein LOC110013122</fullName>
    </submittedName>
</protein>
<dbReference type="GeneID" id="110013122"/>